<gene>
    <name evidence="7" type="ORF">J2X16_001398</name>
</gene>
<dbReference type="EMBL" id="JAVDXQ010000002">
    <property type="protein sequence ID" value="MDR7296059.1"/>
    <property type="molecule type" value="Genomic_DNA"/>
</dbReference>
<evidence type="ECO:0000256" key="1">
    <source>
        <dbReference type="ARBA" id="ARBA00012528"/>
    </source>
</evidence>
<sequence>MRFDLSTPRSLTAGIALTLAVLAGVELLPARTLDLKGPGIARGPYLMTVADPDNQTSLRWLDAAKQRRLRCHYTRLETYMGCGLTYVLSGNDPSQGRDLSHFDSIEVDLSYKGPSPFVRLAVRNFDPRFSKPDDINSARFHSVNLRLRDIGTPVRVDLNELTVPDWWIHQFDLAREYNRPGLQNAVSVAIDVIMVQPGQVHELEVRRMVLKGQWVSRDQVYLGIVVAWLLAASVMALRGWTRLRQRYNRQAREIDALTARTRQLRIEQEKLRRLATIDELTGVLNRRGLEQSLDDLEAAAQGMTLVLLDIDHFKRINDRHGHDRGDEVLRRIAAVVAANLRASDVFGRWGGEEFLIACQGKRIRDAARVAEKLRERVQQSNIDGPDGRIAVTASFGVALAPPGGSTADALKRADAALYRAKEAGRNRVETDKTQQSDSPTTV</sequence>
<dbReference type="Pfam" id="PF00990">
    <property type="entry name" value="GGDEF"/>
    <property type="match status" value="1"/>
</dbReference>
<dbReference type="InterPro" id="IPR029787">
    <property type="entry name" value="Nucleotide_cyclase"/>
</dbReference>
<evidence type="ECO:0000256" key="3">
    <source>
        <dbReference type="SAM" id="Coils"/>
    </source>
</evidence>
<dbReference type="PANTHER" id="PTHR45138">
    <property type="entry name" value="REGULATORY COMPONENTS OF SENSORY TRANSDUCTION SYSTEM"/>
    <property type="match status" value="1"/>
</dbReference>
<feature type="domain" description="GGDEF" evidence="6">
    <location>
        <begin position="301"/>
        <end position="433"/>
    </location>
</feature>
<dbReference type="SUPFAM" id="SSF55073">
    <property type="entry name" value="Nucleotide cyclase"/>
    <property type="match status" value="1"/>
</dbReference>
<dbReference type="Proteomes" id="UP001180536">
    <property type="component" value="Unassembled WGS sequence"/>
</dbReference>
<feature type="compositionally biased region" description="Basic and acidic residues" evidence="4">
    <location>
        <begin position="421"/>
        <end position="434"/>
    </location>
</feature>
<name>A0ABU1Z615_9BURK</name>
<dbReference type="PROSITE" id="PS50887">
    <property type="entry name" value="GGDEF"/>
    <property type="match status" value="1"/>
</dbReference>
<evidence type="ECO:0000256" key="2">
    <source>
        <dbReference type="ARBA" id="ARBA00034247"/>
    </source>
</evidence>
<organism evidence="7 8">
    <name type="scientific">Pelomonas aquatica</name>
    <dbReference type="NCBI Taxonomy" id="431058"/>
    <lineage>
        <taxon>Bacteria</taxon>
        <taxon>Pseudomonadati</taxon>
        <taxon>Pseudomonadota</taxon>
        <taxon>Betaproteobacteria</taxon>
        <taxon>Burkholderiales</taxon>
        <taxon>Sphaerotilaceae</taxon>
        <taxon>Roseateles</taxon>
    </lineage>
</organism>
<evidence type="ECO:0000256" key="4">
    <source>
        <dbReference type="SAM" id="MobiDB-lite"/>
    </source>
</evidence>
<feature type="transmembrane region" description="Helical" evidence="5">
    <location>
        <begin position="220"/>
        <end position="240"/>
    </location>
</feature>
<reference evidence="7 8" key="1">
    <citation type="submission" date="2023-07" db="EMBL/GenBank/DDBJ databases">
        <title>Sorghum-associated microbial communities from plants grown in Nebraska, USA.</title>
        <authorList>
            <person name="Schachtman D."/>
        </authorList>
    </citation>
    <scope>NUCLEOTIDE SEQUENCE [LARGE SCALE GENOMIC DNA]</scope>
    <source>
        <strain evidence="7 8">BE310</strain>
    </source>
</reference>
<feature type="coiled-coil region" evidence="3">
    <location>
        <begin position="247"/>
        <end position="274"/>
    </location>
</feature>
<dbReference type="PANTHER" id="PTHR45138:SF9">
    <property type="entry name" value="DIGUANYLATE CYCLASE DGCM-RELATED"/>
    <property type="match status" value="1"/>
</dbReference>
<dbReference type="Gene3D" id="3.30.70.270">
    <property type="match status" value="1"/>
</dbReference>
<accession>A0ABU1Z615</accession>
<dbReference type="SMART" id="SM00267">
    <property type="entry name" value="GGDEF"/>
    <property type="match status" value="1"/>
</dbReference>
<dbReference type="InterPro" id="IPR043128">
    <property type="entry name" value="Rev_trsase/Diguanyl_cyclase"/>
</dbReference>
<keyword evidence="5" id="KW-0472">Membrane</keyword>
<dbReference type="EC" id="2.7.7.65" evidence="1"/>
<protein>
    <recommendedName>
        <fullName evidence="1">diguanylate cyclase</fullName>
        <ecNumber evidence="1">2.7.7.65</ecNumber>
    </recommendedName>
</protein>
<evidence type="ECO:0000259" key="6">
    <source>
        <dbReference type="PROSITE" id="PS50887"/>
    </source>
</evidence>
<evidence type="ECO:0000256" key="5">
    <source>
        <dbReference type="SAM" id="Phobius"/>
    </source>
</evidence>
<keyword evidence="5" id="KW-0812">Transmembrane</keyword>
<proteinExistence type="predicted"/>
<keyword evidence="3" id="KW-0175">Coiled coil</keyword>
<dbReference type="InterPro" id="IPR000160">
    <property type="entry name" value="GGDEF_dom"/>
</dbReference>
<dbReference type="RefSeq" id="WP_310343149.1">
    <property type="nucleotide sequence ID" value="NZ_JAVDXQ010000002.1"/>
</dbReference>
<dbReference type="NCBIfam" id="TIGR00254">
    <property type="entry name" value="GGDEF"/>
    <property type="match status" value="1"/>
</dbReference>
<keyword evidence="5" id="KW-1133">Transmembrane helix</keyword>
<evidence type="ECO:0000313" key="8">
    <source>
        <dbReference type="Proteomes" id="UP001180536"/>
    </source>
</evidence>
<keyword evidence="8" id="KW-1185">Reference proteome</keyword>
<evidence type="ECO:0000313" key="7">
    <source>
        <dbReference type="EMBL" id="MDR7296059.1"/>
    </source>
</evidence>
<comment type="caution">
    <text evidence="7">The sequence shown here is derived from an EMBL/GenBank/DDBJ whole genome shotgun (WGS) entry which is preliminary data.</text>
</comment>
<dbReference type="InterPro" id="IPR050469">
    <property type="entry name" value="Diguanylate_Cyclase"/>
</dbReference>
<feature type="region of interest" description="Disordered" evidence="4">
    <location>
        <begin position="421"/>
        <end position="442"/>
    </location>
</feature>
<dbReference type="CDD" id="cd01949">
    <property type="entry name" value="GGDEF"/>
    <property type="match status" value="1"/>
</dbReference>
<comment type="catalytic activity">
    <reaction evidence="2">
        <text>2 GTP = 3',3'-c-di-GMP + 2 diphosphate</text>
        <dbReference type="Rhea" id="RHEA:24898"/>
        <dbReference type="ChEBI" id="CHEBI:33019"/>
        <dbReference type="ChEBI" id="CHEBI:37565"/>
        <dbReference type="ChEBI" id="CHEBI:58805"/>
        <dbReference type="EC" id="2.7.7.65"/>
    </reaction>
</comment>